<proteinExistence type="predicted"/>
<name>A0A5K1JWP8_9APHY</name>
<dbReference type="AlphaFoldDB" id="A0A5K1JWP8"/>
<dbReference type="Gene3D" id="1.10.510.10">
    <property type="entry name" value="Transferase(Phosphotransferase) domain 1"/>
    <property type="match status" value="1"/>
</dbReference>
<sequence length="678" mass="76619">MDVTTVRTMLNTEPHHFEATFDKPYDQITANDVLDLAAMFLEDYFATIGCRHLFPGKIVSMLFLRYLKKEDAFVISSEHHPGSPISEEYPSEYTLMAANWYWKTGYNLSSRAIDADSLLGSVSPLPDATAVRWYILLSRRNEYMNLVRQDVDKEIKVRPTWLSKVSKNVTQYLPKQQASTPASNSPCPKSNYGPNPVTLVPIFAEAYNMLAHPESVELEVGTREGTFDIHRNVSRFILAVREQPNDEKVFSAGISVILKDLLDFLDLELHYSVNDCNRRQVAEIDSVGFCHTAHRMMCVPFSGKSREEYGTGGDSIAQNILALKRLLAEFWGCIKLTACPILILAVEGTYVRVEAMCFSTEVYSVELFTANLKEEQSPKERYALAAKFQVVRNTVRKLCEFYTNLHAAMRPPTAPYLFPQPLSLLQCLIPSPAPEVVHRLSSLNLNILQCDDTSEHWRPLYKGVISPEPSRIHRVYVKIVSGEYGVTAHELLAQQDPPLAPKLYWCGAITAGHTMVIMEELPLNVLDYDYRGPHPRKYNQDDIDIVERDIGRAVEILHEHDLVHGDLRDPNMIIAYGRGYLIDFDAAGVEGVAKYPPSLNPKIVWPADPYNLLSMPISKEDDKARFKRTVEELLGKHDALPRKRGRDSEDGLKRSKGDHGTGSGQGFAAFFKNRRIVP</sequence>
<dbReference type="SUPFAM" id="SSF56112">
    <property type="entry name" value="Protein kinase-like (PK-like)"/>
    <property type="match status" value="1"/>
</dbReference>
<reference evidence="2" key="1">
    <citation type="submission" date="2019-10" db="EMBL/GenBank/DDBJ databases">
        <authorList>
            <person name="Nor Muhammad N."/>
        </authorList>
    </citation>
    <scope>NUCLEOTIDE SEQUENCE</scope>
</reference>
<protein>
    <submittedName>
        <fullName evidence="2">N/A</fullName>
    </submittedName>
</protein>
<evidence type="ECO:0000256" key="1">
    <source>
        <dbReference type="SAM" id="MobiDB-lite"/>
    </source>
</evidence>
<evidence type="ECO:0000313" key="2">
    <source>
        <dbReference type="EMBL" id="VWO96836.1"/>
    </source>
</evidence>
<feature type="region of interest" description="Disordered" evidence="1">
    <location>
        <begin position="637"/>
        <end position="666"/>
    </location>
</feature>
<dbReference type="EMBL" id="LR725952">
    <property type="protein sequence ID" value="VWO96836.1"/>
    <property type="molecule type" value="Genomic_DNA"/>
</dbReference>
<gene>
    <name evidence="2" type="primary">I1RNH0</name>
</gene>
<organism evidence="2">
    <name type="scientific">Ganoderma boninense</name>
    <dbReference type="NCBI Taxonomy" id="34458"/>
    <lineage>
        <taxon>Eukaryota</taxon>
        <taxon>Fungi</taxon>
        <taxon>Dikarya</taxon>
        <taxon>Basidiomycota</taxon>
        <taxon>Agaricomycotina</taxon>
        <taxon>Agaricomycetes</taxon>
        <taxon>Polyporales</taxon>
        <taxon>Polyporaceae</taxon>
        <taxon>Ganoderma</taxon>
    </lineage>
</organism>
<dbReference type="InterPro" id="IPR011009">
    <property type="entry name" value="Kinase-like_dom_sf"/>
</dbReference>
<feature type="compositionally biased region" description="Basic and acidic residues" evidence="1">
    <location>
        <begin position="637"/>
        <end position="659"/>
    </location>
</feature>
<accession>A0A5K1JWP8</accession>